<dbReference type="AlphaFoldDB" id="A0A8S3CB03"/>
<dbReference type="EMBL" id="CAJOBI010168435">
    <property type="protein sequence ID" value="CAF4879500.1"/>
    <property type="molecule type" value="Genomic_DNA"/>
</dbReference>
<reference evidence="2" key="1">
    <citation type="submission" date="2021-02" db="EMBL/GenBank/DDBJ databases">
        <authorList>
            <person name="Nowell W R."/>
        </authorList>
    </citation>
    <scope>NUCLEOTIDE SEQUENCE</scope>
</reference>
<feature type="compositionally biased region" description="Acidic residues" evidence="1">
    <location>
        <begin position="1"/>
        <end position="23"/>
    </location>
</feature>
<comment type="caution">
    <text evidence="2">The sequence shown here is derived from an EMBL/GenBank/DDBJ whole genome shotgun (WGS) entry which is preliminary data.</text>
</comment>
<proteinExistence type="predicted"/>
<feature type="non-terminal residue" evidence="2">
    <location>
        <position position="1"/>
    </location>
</feature>
<organism evidence="2 3">
    <name type="scientific">Rotaria magnacalcarata</name>
    <dbReference type="NCBI Taxonomy" id="392030"/>
    <lineage>
        <taxon>Eukaryota</taxon>
        <taxon>Metazoa</taxon>
        <taxon>Spiralia</taxon>
        <taxon>Gnathifera</taxon>
        <taxon>Rotifera</taxon>
        <taxon>Eurotatoria</taxon>
        <taxon>Bdelloidea</taxon>
        <taxon>Philodinida</taxon>
        <taxon>Philodinidae</taxon>
        <taxon>Rotaria</taxon>
    </lineage>
</organism>
<evidence type="ECO:0000313" key="2">
    <source>
        <dbReference type="EMBL" id="CAF4879500.1"/>
    </source>
</evidence>
<protein>
    <submittedName>
        <fullName evidence="2">Uncharacterized protein</fullName>
    </submittedName>
</protein>
<evidence type="ECO:0000256" key="1">
    <source>
        <dbReference type="SAM" id="MobiDB-lite"/>
    </source>
</evidence>
<dbReference type="Proteomes" id="UP000676336">
    <property type="component" value="Unassembled WGS sequence"/>
</dbReference>
<gene>
    <name evidence="2" type="ORF">SMN809_LOCUS50749</name>
</gene>
<sequence>YLASESDEELEDNDDNDVNEGSDDENKNDNGVFKVPSVPDNSNKQKQNKPVIRAPSVLSTQDDIDRYR</sequence>
<accession>A0A8S3CB03</accession>
<feature type="region of interest" description="Disordered" evidence="1">
    <location>
        <begin position="1"/>
        <end position="68"/>
    </location>
</feature>
<name>A0A8S3CB03_9BILA</name>
<evidence type="ECO:0000313" key="3">
    <source>
        <dbReference type="Proteomes" id="UP000676336"/>
    </source>
</evidence>